<dbReference type="SUPFAM" id="SSF111369">
    <property type="entry name" value="HlyD-like secretion proteins"/>
    <property type="match status" value="1"/>
</dbReference>
<feature type="transmembrane region" description="Helical" evidence="10">
    <location>
        <begin position="48"/>
        <end position="65"/>
    </location>
</feature>
<dbReference type="InterPro" id="IPR010129">
    <property type="entry name" value="T1SS_HlyD"/>
</dbReference>
<evidence type="ECO:0000313" key="13">
    <source>
        <dbReference type="EMBL" id="QOY55685.1"/>
    </source>
</evidence>
<keyword evidence="3" id="KW-0813">Transport</keyword>
<dbReference type="InterPro" id="IPR058982">
    <property type="entry name" value="Beta-barrel_AprE"/>
</dbReference>
<dbReference type="PRINTS" id="PR01490">
    <property type="entry name" value="RTXTOXIND"/>
</dbReference>
<keyword evidence="7 10" id="KW-1133">Transmembrane helix</keyword>
<keyword evidence="8 10" id="KW-0472">Membrane</keyword>
<evidence type="ECO:0000256" key="8">
    <source>
        <dbReference type="ARBA" id="ARBA00023136"/>
    </source>
</evidence>
<evidence type="ECO:0000259" key="11">
    <source>
        <dbReference type="Pfam" id="PF25994"/>
    </source>
</evidence>
<evidence type="ECO:0000256" key="9">
    <source>
        <dbReference type="SAM" id="Coils"/>
    </source>
</evidence>
<dbReference type="GO" id="GO:0009306">
    <property type="term" value="P:protein secretion"/>
    <property type="evidence" value="ECO:0007669"/>
    <property type="project" value="InterPro"/>
</dbReference>
<dbReference type="Pfam" id="PF26002">
    <property type="entry name" value="Beta-barrel_AprE"/>
    <property type="match status" value="1"/>
</dbReference>
<dbReference type="PANTHER" id="PTHR30386:SF26">
    <property type="entry name" value="TRANSPORT PROTEIN COMB"/>
    <property type="match status" value="1"/>
</dbReference>
<dbReference type="InterPro" id="IPR058781">
    <property type="entry name" value="HH_AprE-like"/>
</dbReference>
<feature type="coiled-coil region" evidence="9">
    <location>
        <begin position="176"/>
        <end position="217"/>
    </location>
</feature>
<sequence length="460" mass="52696">MSLKDKFVDYSYRKKDIKKLRVKDEEDLEYMNSVSSAMLMNTTLSTRLMLWIGAFVILWLIYWAYNAEIDALTRGQGKIIPFHQLQVIQNLEGGIVSEILVAEGEEVKKGDILVKIDDTSFVSNYIESQLRYNELQAKTIRLLAESSGRPFRATKQIRKNSPNLIKHEESLYRTNLEQLNNNIIIYNRRLLQKRNELKEAQAKLVQLTNNYSLIRRELELNKPLVDKGIVSEVEYLQLQRQASTIGGEMKAINLSIPRLISVLEEQKDNIKEVELKFRNAAKEAFNEAKAEMSRIERANIAREDKVQRTFVRSPVNGTIKQLLVNTVGGVVRPGMNIIEIVPTQDNLLVEAKIRPADIAFLYPGQRAIVKFSAYDFAIYGSLEGTLTHISADTIIDEIDKQSYYLVRIRTDKNFLGNEDKKLNVIVGMTADVDIITGKKTVLDYILKPLLRARENVLSER</sequence>
<evidence type="ECO:0000313" key="14">
    <source>
        <dbReference type="Proteomes" id="UP000593836"/>
    </source>
</evidence>
<protein>
    <submittedName>
        <fullName evidence="13">HlyD family type I secretion periplasmic adaptor subunit</fullName>
    </submittedName>
</protein>
<evidence type="ECO:0000256" key="3">
    <source>
        <dbReference type="ARBA" id="ARBA00022448"/>
    </source>
</evidence>
<reference evidence="13 14" key="1">
    <citation type="submission" date="2020-05" db="EMBL/GenBank/DDBJ databases">
        <title>Sulfurimonas marisnigri, sp. nov., and Sulfurimonas baltica, sp. nov., manganese oxide reducing chemolithoautotrophs of the class Epsilonproteobacteria isolated from the pelagic redoxclines of the Black and Baltic Seas and emended description of the genus Sulfurimonas.</title>
        <authorList>
            <person name="Henkel J.V."/>
            <person name="Laudan C."/>
            <person name="Werner J."/>
            <person name="Neu T."/>
            <person name="Plewe S."/>
            <person name="Sproer C."/>
            <person name="Bunk B."/>
            <person name="Schulz-Vogt H.N."/>
        </authorList>
    </citation>
    <scope>NUCLEOTIDE SEQUENCE [LARGE SCALE GENOMIC DNA]</scope>
    <source>
        <strain evidence="13 14">SoZ1</strain>
    </source>
</reference>
<evidence type="ECO:0000256" key="1">
    <source>
        <dbReference type="ARBA" id="ARBA00004377"/>
    </source>
</evidence>
<evidence type="ECO:0000256" key="5">
    <source>
        <dbReference type="ARBA" id="ARBA00022519"/>
    </source>
</evidence>
<dbReference type="NCBIfam" id="TIGR01843">
    <property type="entry name" value="type_I_hlyD"/>
    <property type="match status" value="1"/>
</dbReference>
<evidence type="ECO:0000256" key="7">
    <source>
        <dbReference type="ARBA" id="ARBA00022989"/>
    </source>
</evidence>
<organism evidence="13 14">
    <name type="scientific">Candidatus Sulfurimonas marisnigri</name>
    <dbReference type="NCBI Taxonomy" id="2740405"/>
    <lineage>
        <taxon>Bacteria</taxon>
        <taxon>Pseudomonadati</taxon>
        <taxon>Campylobacterota</taxon>
        <taxon>Epsilonproteobacteria</taxon>
        <taxon>Campylobacterales</taxon>
        <taxon>Sulfurimonadaceae</taxon>
        <taxon>Sulfurimonas</taxon>
    </lineage>
</organism>
<evidence type="ECO:0000256" key="4">
    <source>
        <dbReference type="ARBA" id="ARBA00022475"/>
    </source>
</evidence>
<dbReference type="Gene3D" id="2.40.50.100">
    <property type="match status" value="1"/>
</dbReference>
<evidence type="ECO:0000259" key="12">
    <source>
        <dbReference type="Pfam" id="PF26002"/>
    </source>
</evidence>
<feature type="coiled-coil region" evidence="9">
    <location>
        <begin position="263"/>
        <end position="298"/>
    </location>
</feature>
<keyword evidence="14" id="KW-1185">Reference proteome</keyword>
<evidence type="ECO:0000256" key="10">
    <source>
        <dbReference type="SAM" id="Phobius"/>
    </source>
</evidence>
<dbReference type="InterPro" id="IPR006144">
    <property type="entry name" value="Secretion_HlyD_CS"/>
</dbReference>
<dbReference type="Proteomes" id="UP000593836">
    <property type="component" value="Chromosome"/>
</dbReference>
<dbReference type="KEGG" id="smas:HUE87_05525"/>
<gene>
    <name evidence="13" type="ORF">HUE87_05525</name>
</gene>
<dbReference type="PROSITE" id="PS00543">
    <property type="entry name" value="HLYD_FAMILY"/>
    <property type="match status" value="1"/>
</dbReference>
<comment type="similarity">
    <text evidence="2">Belongs to the membrane fusion protein (MFP) (TC 8.A.1) family.</text>
</comment>
<feature type="domain" description="AprE-like beta-barrel" evidence="12">
    <location>
        <begin position="347"/>
        <end position="437"/>
    </location>
</feature>
<keyword evidence="4" id="KW-1003">Cell membrane</keyword>
<evidence type="ECO:0000256" key="2">
    <source>
        <dbReference type="ARBA" id="ARBA00009477"/>
    </source>
</evidence>
<dbReference type="RefSeq" id="WP_194367724.1">
    <property type="nucleotide sequence ID" value="NZ_CP054493.1"/>
</dbReference>
<keyword evidence="5" id="KW-0997">Cell inner membrane</keyword>
<dbReference type="Pfam" id="PF25994">
    <property type="entry name" value="HH_AprE"/>
    <property type="match status" value="1"/>
</dbReference>
<keyword evidence="6 10" id="KW-0812">Transmembrane</keyword>
<comment type="subcellular location">
    <subcellularLocation>
        <location evidence="1">Cell inner membrane</location>
        <topology evidence="1">Single-pass membrane protein</topology>
    </subcellularLocation>
</comment>
<dbReference type="PANTHER" id="PTHR30386">
    <property type="entry name" value="MEMBRANE FUSION SUBUNIT OF EMRAB-TOLC MULTIDRUG EFFLUX PUMP"/>
    <property type="match status" value="1"/>
</dbReference>
<accession>A0A7S7M2E5</accession>
<proteinExistence type="inferred from homology"/>
<evidence type="ECO:0000256" key="6">
    <source>
        <dbReference type="ARBA" id="ARBA00022692"/>
    </source>
</evidence>
<dbReference type="InterPro" id="IPR050739">
    <property type="entry name" value="MFP"/>
</dbReference>
<dbReference type="GO" id="GO:0005886">
    <property type="term" value="C:plasma membrane"/>
    <property type="evidence" value="ECO:0007669"/>
    <property type="project" value="UniProtKB-SubCell"/>
</dbReference>
<feature type="domain" description="AprE-like long alpha-helical hairpin" evidence="11">
    <location>
        <begin position="125"/>
        <end position="304"/>
    </location>
</feature>
<dbReference type="Gene3D" id="2.40.30.170">
    <property type="match status" value="1"/>
</dbReference>
<keyword evidence="9" id="KW-0175">Coiled coil</keyword>
<dbReference type="EMBL" id="CP054493">
    <property type="protein sequence ID" value="QOY55685.1"/>
    <property type="molecule type" value="Genomic_DNA"/>
</dbReference>
<name>A0A7S7M2E5_9BACT</name>
<dbReference type="AlphaFoldDB" id="A0A7S7M2E5"/>